<dbReference type="Gene3D" id="2.30.31.20">
    <property type="entry name" value="Sporulation-specific cell division protein SsgB"/>
    <property type="match status" value="1"/>
</dbReference>
<sequence length="161" mass="17812">MRVRNQGTRYQVVGVRNQQKWSPAMPVTLKQSARARLVTPEGRERPIPVTLRYTAADPFAVQVTFPPEVSLDGDEVHWVFARRLLEEGLNAPAGTGDVHVWPCGRARTVLEFHAPDGLALVQFDRAVLRRFLSRSYAVVGPDGEGAGLDLDRELTELLGGV</sequence>
<comment type="caution">
    <text evidence="7">The sequence shown here is derived from an EMBL/GenBank/DDBJ whole genome shotgun (WGS) entry which is preliminary data.</text>
</comment>
<keyword evidence="6" id="KW-0131">Cell cycle</keyword>
<dbReference type="GO" id="GO:0000917">
    <property type="term" value="P:division septum assembly"/>
    <property type="evidence" value="ECO:0007669"/>
    <property type="project" value="UniProtKB-KW"/>
</dbReference>
<accession>A0A919AE01</accession>
<reference evidence="7" key="2">
    <citation type="submission" date="2020-09" db="EMBL/GenBank/DDBJ databases">
        <authorList>
            <person name="Sun Q."/>
            <person name="Ohkuma M."/>
        </authorList>
    </citation>
    <scope>NUCLEOTIDE SEQUENCE</scope>
    <source>
        <strain evidence="7">JCM 4784</strain>
    </source>
</reference>
<name>A0A919AE01_9ACTN</name>
<dbReference type="GO" id="GO:0030428">
    <property type="term" value="C:cell septum"/>
    <property type="evidence" value="ECO:0007669"/>
    <property type="project" value="UniProtKB-SubCell"/>
</dbReference>
<evidence type="ECO:0000256" key="5">
    <source>
        <dbReference type="ARBA" id="ARBA00023210"/>
    </source>
</evidence>
<keyword evidence="5" id="KW-0717">Septation</keyword>
<dbReference type="InterPro" id="IPR038658">
    <property type="entry name" value="SsgB_sf"/>
</dbReference>
<evidence type="ECO:0000256" key="4">
    <source>
        <dbReference type="ARBA" id="ARBA00022969"/>
    </source>
</evidence>
<protein>
    <recommendedName>
        <fullName evidence="9">SsgA family sporulation/cell division regulator</fullName>
    </recommendedName>
</protein>
<evidence type="ECO:0000313" key="8">
    <source>
        <dbReference type="Proteomes" id="UP000608024"/>
    </source>
</evidence>
<comment type="similarity">
    <text evidence="2">Belongs to the SsgA family.</text>
</comment>
<evidence type="ECO:0000256" key="2">
    <source>
        <dbReference type="ARBA" id="ARBA00009323"/>
    </source>
</evidence>
<evidence type="ECO:0000256" key="1">
    <source>
        <dbReference type="ARBA" id="ARBA00004431"/>
    </source>
</evidence>
<dbReference type="AlphaFoldDB" id="A0A919AE01"/>
<keyword evidence="3" id="KW-0132">Cell division</keyword>
<keyword evidence="8" id="KW-1185">Reference proteome</keyword>
<dbReference type="Proteomes" id="UP000608024">
    <property type="component" value="Unassembled WGS sequence"/>
</dbReference>
<dbReference type="EMBL" id="BNBT01000282">
    <property type="protein sequence ID" value="GHF01125.1"/>
    <property type="molecule type" value="Genomic_DNA"/>
</dbReference>
<comment type="subcellular location">
    <subcellularLocation>
        <location evidence="1">Cell septum</location>
    </subcellularLocation>
</comment>
<gene>
    <name evidence="7" type="ORF">GCM10018785_74900</name>
</gene>
<dbReference type="Pfam" id="PF04686">
    <property type="entry name" value="SsgA"/>
    <property type="match status" value="1"/>
</dbReference>
<keyword evidence="4" id="KW-0749">Sporulation</keyword>
<evidence type="ECO:0000256" key="3">
    <source>
        <dbReference type="ARBA" id="ARBA00022618"/>
    </source>
</evidence>
<organism evidence="7 8">
    <name type="scientific">Streptomyces longispororuber</name>
    <dbReference type="NCBI Taxonomy" id="68230"/>
    <lineage>
        <taxon>Bacteria</taxon>
        <taxon>Bacillati</taxon>
        <taxon>Actinomycetota</taxon>
        <taxon>Actinomycetes</taxon>
        <taxon>Kitasatosporales</taxon>
        <taxon>Streptomycetaceae</taxon>
        <taxon>Streptomyces</taxon>
    </lineage>
</organism>
<dbReference type="GO" id="GO:0030435">
    <property type="term" value="P:sporulation resulting in formation of a cellular spore"/>
    <property type="evidence" value="ECO:0007669"/>
    <property type="project" value="UniProtKB-KW"/>
</dbReference>
<dbReference type="InterPro" id="IPR006776">
    <property type="entry name" value="SsgB"/>
</dbReference>
<evidence type="ECO:0000313" key="7">
    <source>
        <dbReference type="EMBL" id="GHF01125.1"/>
    </source>
</evidence>
<proteinExistence type="inferred from homology"/>
<evidence type="ECO:0008006" key="9">
    <source>
        <dbReference type="Google" id="ProtNLM"/>
    </source>
</evidence>
<reference evidence="7" key="1">
    <citation type="journal article" date="2014" name="Int. J. Syst. Evol. Microbiol.">
        <title>Complete genome sequence of Corynebacterium casei LMG S-19264T (=DSM 44701T), isolated from a smear-ripened cheese.</title>
        <authorList>
            <consortium name="US DOE Joint Genome Institute (JGI-PGF)"/>
            <person name="Walter F."/>
            <person name="Albersmeier A."/>
            <person name="Kalinowski J."/>
            <person name="Ruckert C."/>
        </authorList>
    </citation>
    <scope>NUCLEOTIDE SEQUENCE</scope>
    <source>
        <strain evidence="7">JCM 4784</strain>
    </source>
</reference>
<evidence type="ECO:0000256" key="6">
    <source>
        <dbReference type="ARBA" id="ARBA00023306"/>
    </source>
</evidence>